<name>A0A8T2S111_CERRI</name>
<proteinExistence type="predicted"/>
<dbReference type="EMBL" id="CM035428">
    <property type="protein sequence ID" value="KAH7302460.1"/>
    <property type="molecule type" value="Genomic_DNA"/>
</dbReference>
<dbReference type="Proteomes" id="UP000825935">
    <property type="component" value="Chromosome 23"/>
</dbReference>
<dbReference type="OMA" id="TAWDDIM"/>
<feature type="signal peptide" evidence="2">
    <location>
        <begin position="1"/>
        <end position="27"/>
    </location>
</feature>
<dbReference type="Pfam" id="PF07470">
    <property type="entry name" value="Glyco_hydro_88"/>
    <property type="match status" value="1"/>
</dbReference>
<keyword evidence="1" id="KW-0378">Hydrolase</keyword>
<evidence type="ECO:0008006" key="5">
    <source>
        <dbReference type="Google" id="ProtNLM"/>
    </source>
</evidence>
<keyword evidence="4" id="KW-1185">Reference proteome</keyword>
<protein>
    <recommendedName>
        <fullName evidence="5">Unsaturated rhamnogalacturonyl hydrolase</fullName>
    </recommendedName>
</protein>
<keyword evidence="2" id="KW-0732">Signal</keyword>
<dbReference type="AlphaFoldDB" id="A0A8T2S111"/>
<dbReference type="GO" id="GO:0005975">
    <property type="term" value="P:carbohydrate metabolic process"/>
    <property type="evidence" value="ECO:0007669"/>
    <property type="project" value="InterPro"/>
</dbReference>
<organism evidence="3 4">
    <name type="scientific">Ceratopteris richardii</name>
    <name type="common">Triangle waterfern</name>
    <dbReference type="NCBI Taxonomy" id="49495"/>
    <lineage>
        <taxon>Eukaryota</taxon>
        <taxon>Viridiplantae</taxon>
        <taxon>Streptophyta</taxon>
        <taxon>Embryophyta</taxon>
        <taxon>Tracheophyta</taxon>
        <taxon>Polypodiopsida</taxon>
        <taxon>Polypodiidae</taxon>
        <taxon>Polypodiales</taxon>
        <taxon>Pteridineae</taxon>
        <taxon>Pteridaceae</taxon>
        <taxon>Parkerioideae</taxon>
        <taxon>Ceratopteris</taxon>
    </lineage>
</organism>
<evidence type="ECO:0000313" key="3">
    <source>
        <dbReference type="EMBL" id="KAH7302460.1"/>
    </source>
</evidence>
<dbReference type="OrthoDB" id="540611at2759"/>
<comment type="caution">
    <text evidence="3">The sequence shown here is derived from an EMBL/GenBank/DDBJ whole genome shotgun (WGS) entry which is preliminary data.</text>
</comment>
<dbReference type="GO" id="GO:0016787">
    <property type="term" value="F:hydrolase activity"/>
    <property type="evidence" value="ECO:0007669"/>
    <property type="project" value="UniProtKB-KW"/>
</dbReference>
<dbReference type="PANTHER" id="PTHR33886">
    <property type="entry name" value="UNSATURATED RHAMNOGALACTURONAN HYDROLASE (EUROFUNG)"/>
    <property type="match status" value="1"/>
</dbReference>
<dbReference type="InterPro" id="IPR008928">
    <property type="entry name" value="6-hairpin_glycosidase_sf"/>
</dbReference>
<dbReference type="InterPro" id="IPR012341">
    <property type="entry name" value="6hp_glycosidase-like_sf"/>
</dbReference>
<dbReference type="InterPro" id="IPR010905">
    <property type="entry name" value="Glyco_hydro_88"/>
</dbReference>
<evidence type="ECO:0000256" key="1">
    <source>
        <dbReference type="ARBA" id="ARBA00022801"/>
    </source>
</evidence>
<dbReference type="Gene3D" id="1.50.10.10">
    <property type="match status" value="1"/>
</dbReference>
<feature type="chain" id="PRO_5035730662" description="Unsaturated rhamnogalacturonyl hydrolase" evidence="2">
    <location>
        <begin position="28"/>
        <end position="400"/>
    </location>
</feature>
<dbReference type="InterPro" id="IPR052043">
    <property type="entry name" value="PolySaccharide_Degr_Enz"/>
</dbReference>
<dbReference type="SUPFAM" id="SSF48208">
    <property type="entry name" value="Six-hairpin glycosidases"/>
    <property type="match status" value="1"/>
</dbReference>
<gene>
    <name evidence="3" type="ORF">KP509_23G074500</name>
</gene>
<reference evidence="3 4" key="1">
    <citation type="submission" date="2021-08" db="EMBL/GenBank/DDBJ databases">
        <title>WGS assembly of Ceratopteris richardii.</title>
        <authorList>
            <person name="Marchant D.B."/>
            <person name="Chen G."/>
            <person name="Jenkins J."/>
            <person name="Shu S."/>
            <person name="Leebens-Mack J."/>
            <person name="Grimwood J."/>
            <person name="Schmutz J."/>
            <person name="Soltis P."/>
            <person name="Soltis D."/>
            <person name="Chen Z.-H."/>
        </authorList>
    </citation>
    <scope>NUCLEOTIDE SEQUENCE [LARGE SCALE GENOMIC DNA]</scope>
    <source>
        <strain evidence="3">Whitten #5841</strain>
        <tissue evidence="3">Leaf</tissue>
    </source>
</reference>
<dbReference type="PANTHER" id="PTHR33886:SF8">
    <property type="entry name" value="UNSATURATED RHAMNOGALACTURONAN HYDROLASE (EUROFUNG)"/>
    <property type="match status" value="1"/>
</dbReference>
<evidence type="ECO:0000313" key="4">
    <source>
        <dbReference type="Proteomes" id="UP000825935"/>
    </source>
</evidence>
<sequence>MAAAAKMQMYLALWLVVGLASFCGTEASRERLLQGTQPPLYVRMADTALQIWNSSGPGKEQWNYERGVLLYGIQEVWKRTNDAKYLEFVQNRTDAFLEPDGSIPTYKMADYNLDNIRSGTILLFLWKLTGETKYKEAADLLREQLKSHPRTEEGGFWHKQIYPYQMWLDGLFMAEPFYAEYAKLFDEPDDFDDIVLQFKLMEEHARDPETGLLYHGYDESRQMAWADPETGTSPSFWGRSVGWYFMGLVDTLDFFPKNHPERDALIGILQRLAEAVAKVQDPQSAVWWEVLDQGGREGNYLESSASCMFVYAYAKAVKKGFISGSTYKGVYETGFAGIQTQFVQDRPDGGVDLNSTVSVGGLGGDPYRNGTYEYYLSEAVVTNDAKGVGPFLLASLYLLR</sequence>
<evidence type="ECO:0000256" key="2">
    <source>
        <dbReference type="SAM" id="SignalP"/>
    </source>
</evidence>
<accession>A0A8T2S111</accession>